<accession>A0ABR4NHB7</accession>
<dbReference type="PANTHER" id="PTHR34286">
    <property type="entry name" value="TRANSMEMBRANE PROTEIN"/>
    <property type="match status" value="1"/>
</dbReference>
<dbReference type="EMBL" id="JADGIZ020000005">
    <property type="protein sequence ID" value="KAL2918856.1"/>
    <property type="molecule type" value="Genomic_DNA"/>
</dbReference>
<protein>
    <recommendedName>
        <fullName evidence="4">Protein kinase domain-containing protein</fullName>
    </recommendedName>
</protein>
<evidence type="ECO:0000313" key="3">
    <source>
        <dbReference type="Proteomes" id="UP001527925"/>
    </source>
</evidence>
<feature type="compositionally biased region" description="Low complexity" evidence="1">
    <location>
        <begin position="20"/>
        <end position="29"/>
    </location>
</feature>
<organism evidence="2 3">
    <name type="scientific">Polyrhizophydium stewartii</name>
    <dbReference type="NCBI Taxonomy" id="2732419"/>
    <lineage>
        <taxon>Eukaryota</taxon>
        <taxon>Fungi</taxon>
        <taxon>Fungi incertae sedis</taxon>
        <taxon>Chytridiomycota</taxon>
        <taxon>Chytridiomycota incertae sedis</taxon>
        <taxon>Chytridiomycetes</taxon>
        <taxon>Rhizophydiales</taxon>
        <taxon>Rhizophydiales incertae sedis</taxon>
        <taxon>Polyrhizophydium</taxon>
    </lineage>
</organism>
<sequence>MAHSPPASQQEPSMPPALPSPSANAAGSPLISNNIDDPAIAQVVHSLKHNHDIIKGISISGSDLAGVASALSAIEAQLAELGDPADTEKLKKARSEAKPAVGATDGRPSDLKLAIGALQQIHEHEAVHGDAYLGNVAFVGVEPDRRAFWFDLERTSFPPESYLRAHHAVRAAYKIASFGMACPAFVRDMLAAAMWVTIEQTTPQAGGGAHFPYPKWVWTPYGGWWTNPKNRAFNSLVTGSIVLASAAILFKISAEVETRHRYPRVWIPSMLWSKEFHDPVSVAYWKEQLAKEGREWIEPIPAWWPFKGRQQSE</sequence>
<dbReference type="PANTHER" id="PTHR34286:SF1">
    <property type="entry name" value="TRANSMEMBRANE PROTEIN"/>
    <property type="match status" value="1"/>
</dbReference>
<name>A0ABR4NHB7_9FUNG</name>
<comment type="caution">
    <text evidence="2">The sequence shown here is derived from an EMBL/GenBank/DDBJ whole genome shotgun (WGS) entry which is preliminary data.</text>
</comment>
<gene>
    <name evidence="2" type="ORF">HK105_201690</name>
</gene>
<proteinExistence type="predicted"/>
<evidence type="ECO:0008006" key="4">
    <source>
        <dbReference type="Google" id="ProtNLM"/>
    </source>
</evidence>
<reference evidence="2 3" key="1">
    <citation type="submission" date="2023-09" db="EMBL/GenBank/DDBJ databases">
        <title>Pangenome analysis of Batrachochytrium dendrobatidis and related Chytrids.</title>
        <authorList>
            <person name="Yacoub M.N."/>
            <person name="Stajich J.E."/>
            <person name="James T.Y."/>
        </authorList>
    </citation>
    <scope>NUCLEOTIDE SEQUENCE [LARGE SCALE GENOMIC DNA]</scope>
    <source>
        <strain evidence="2 3">JEL0888</strain>
    </source>
</reference>
<feature type="compositionally biased region" description="Polar residues" evidence="1">
    <location>
        <begin position="1"/>
        <end position="11"/>
    </location>
</feature>
<evidence type="ECO:0000256" key="1">
    <source>
        <dbReference type="SAM" id="MobiDB-lite"/>
    </source>
</evidence>
<keyword evidence="3" id="KW-1185">Reference proteome</keyword>
<dbReference type="Proteomes" id="UP001527925">
    <property type="component" value="Unassembled WGS sequence"/>
</dbReference>
<evidence type="ECO:0000313" key="2">
    <source>
        <dbReference type="EMBL" id="KAL2918856.1"/>
    </source>
</evidence>
<feature type="region of interest" description="Disordered" evidence="1">
    <location>
        <begin position="1"/>
        <end position="30"/>
    </location>
</feature>